<dbReference type="AlphaFoldDB" id="A0A4P6YWP3"/>
<dbReference type="Proteomes" id="UP000292886">
    <property type="component" value="Chromosome"/>
</dbReference>
<gene>
    <name evidence="1" type="ORF">EQG49_12835</name>
</gene>
<dbReference type="OrthoDB" id="2627254at2"/>
<reference evidence="2" key="1">
    <citation type="submission" date="2019-03" db="EMBL/GenBank/DDBJ databases">
        <title>Weissella sp. 26KH-42 Genome sequencing.</title>
        <authorList>
            <person name="Heo J."/>
            <person name="Kim S.-J."/>
            <person name="Kim J.-S."/>
            <person name="Hong S.-B."/>
            <person name="Kwon S.-W."/>
        </authorList>
    </citation>
    <scope>NUCLEOTIDE SEQUENCE [LARGE SCALE GENOMIC DNA]</scope>
    <source>
        <strain evidence="2">26KH-42</strain>
    </source>
</reference>
<sequence length="114" mass="13099">MKKGYQEKLIITEIEGQDAIEATENTAYVPVVEGVDTEYTFTFPGVEVAQSIVDNAVDGTQRFMKGWYYEGLMDLVITAPESLKLNKWDWWESHKNYMFVMNAADKFLTRCLNA</sequence>
<evidence type="ECO:0000313" key="2">
    <source>
        <dbReference type="Proteomes" id="UP000292886"/>
    </source>
</evidence>
<dbReference type="EMBL" id="CP037940">
    <property type="protein sequence ID" value="QBO37282.1"/>
    <property type="molecule type" value="Genomic_DNA"/>
</dbReference>
<evidence type="ECO:0000313" key="1">
    <source>
        <dbReference type="EMBL" id="QBO37282.1"/>
    </source>
</evidence>
<proteinExistence type="predicted"/>
<dbReference type="RefSeq" id="WP_133364359.1">
    <property type="nucleotide sequence ID" value="NZ_CP037940.1"/>
</dbReference>
<protein>
    <submittedName>
        <fullName evidence="1">Uncharacterized protein</fullName>
    </submittedName>
</protein>
<keyword evidence="2" id="KW-1185">Reference proteome</keyword>
<name>A0A4P6YWP3_9LACO</name>
<organism evidence="1 2">
    <name type="scientific">Periweissella cryptocerci</name>
    <dbReference type="NCBI Taxonomy" id="2506420"/>
    <lineage>
        <taxon>Bacteria</taxon>
        <taxon>Bacillati</taxon>
        <taxon>Bacillota</taxon>
        <taxon>Bacilli</taxon>
        <taxon>Lactobacillales</taxon>
        <taxon>Lactobacillaceae</taxon>
        <taxon>Periweissella</taxon>
    </lineage>
</organism>
<accession>A0A4P6YWP3</accession>
<dbReference type="KEGG" id="wei:EQG49_12835"/>